<reference evidence="8 9" key="1">
    <citation type="submission" date="2024-03" db="EMBL/GenBank/DDBJ databases">
        <title>Complete genome of BD2.</title>
        <authorList>
            <person name="Cao G."/>
        </authorList>
    </citation>
    <scope>NUCLEOTIDE SEQUENCE [LARGE SCALE GENOMIC DNA]</scope>
    <source>
        <strain evidence="8 9">BD2</strain>
    </source>
</reference>
<evidence type="ECO:0000256" key="4">
    <source>
        <dbReference type="ARBA" id="ARBA00023143"/>
    </source>
</evidence>
<dbReference type="PANTHER" id="PTHR30288">
    <property type="entry name" value="FLAGELLAR CAP/ASSEMBLY PROTEIN FLID"/>
    <property type="match status" value="1"/>
</dbReference>
<dbReference type="InterPro" id="IPR003481">
    <property type="entry name" value="FliD_N"/>
</dbReference>
<dbReference type="Pfam" id="PF07195">
    <property type="entry name" value="FliD_C"/>
    <property type="match status" value="1"/>
</dbReference>
<keyword evidence="8" id="KW-0282">Flagellum</keyword>
<evidence type="ECO:0000256" key="5">
    <source>
        <dbReference type="RuleBase" id="RU362066"/>
    </source>
</evidence>
<sequence length="434" mass="45777">MAIDSDYVQSMATQLAQLEIQGQLTKAQRNESNYNAQLKAVTSLDSALKSFKSTASGLKSTSSGGSMLVTSAKFSQEGYATATVSSKAVEGSYDFFVAQLASKSQIALSGLTDADMGSGSLTLGQNGETFTVDMSGVATLSELAAAINGAADNTGVKASLVRSNGEINLVLSSEKTGADQAISLSASGNAALSDALSNQTVLSEAKDAEVYLGGEGGIKLTSTTNTFENIIDGVSLTFTKAQASGDTAISLEVAQDQKATKEKAQAFVSAFNTLMSTFDSLTTSGSETSARGSLAGDSSVRAIESMLNNLIRTSFGGASLIDFGISADRSGKLTIDATRFEKAITANPEGFDKLFTDKGNLLDTLDKNLNLYTSSASGVLTKRKDTLNTQLRRLDTEYDNIQKQYDNYYNRYLRQYTSLMQTMSSMEQTSGMFG</sequence>
<keyword evidence="5" id="KW-0964">Secreted</keyword>
<proteinExistence type="inferred from homology"/>
<feature type="domain" description="Flagellar hook-associated protein 2 N-terminal" evidence="6">
    <location>
        <begin position="8"/>
        <end position="103"/>
    </location>
</feature>
<keyword evidence="9" id="KW-1185">Reference proteome</keyword>
<dbReference type="InterPro" id="IPR010809">
    <property type="entry name" value="FliD_C"/>
</dbReference>
<keyword evidence="4 5" id="KW-0975">Bacterial flagellum</keyword>
<comment type="function">
    <text evidence="5">Required for morphogenesis and for the elongation of the flagellar filament by facilitating polymerization of the flagellin monomers at the tip of growing filament. Forms a capping structure, which prevents flagellin subunits (transported through the central channel of the flagellum) from leaking out without polymerization at the distal end.</text>
</comment>
<keyword evidence="3 5" id="KW-0175">Coiled coil</keyword>
<dbReference type="EMBL" id="CP148074">
    <property type="protein sequence ID" value="WXL26026.1"/>
    <property type="molecule type" value="Genomic_DNA"/>
</dbReference>
<name>A0ABZ2RG78_ECTME</name>
<dbReference type="PANTHER" id="PTHR30288:SF0">
    <property type="entry name" value="FLAGELLAR HOOK-ASSOCIATED PROTEIN 2"/>
    <property type="match status" value="1"/>
</dbReference>
<evidence type="ECO:0000256" key="1">
    <source>
        <dbReference type="ARBA" id="ARBA00009764"/>
    </source>
</evidence>
<comment type="subunit">
    <text evidence="2 5">Homopentamer.</text>
</comment>
<feature type="coiled-coil region" evidence="5">
    <location>
        <begin position="384"/>
        <end position="411"/>
    </location>
</feature>
<evidence type="ECO:0000259" key="7">
    <source>
        <dbReference type="Pfam" id="PF07195"/>
    </source>
</evidence>
<evidence type="ECO:0000313" key="8">
    <source>
        <dbReference type="EMBL" id="WXL26026.1"/>
    </source>
</evidence>
<evidence type="ECO:0000256" key="2">
    <source>
        <dbReference type="ARBA" id="ARBA00011255"/>
    </source>
</evidence>
<dbReference type="InterPro" id="IPR040026">
    <property type="entry name" value="FliD"/>
</dbReference>
<evidence type="ECO:0000259" key="6">
    <source>
        <dbReference type="Pfam" id="PF02465"/>
    </source>
</evidence>
<comment type="similarity">
    <text evidence="1 5">Belongs to the FliD family.</text>
</comment>
<gene>
    <name evidence="8" type="primary">fliD</name>
    <name evidence="8" type="ORF">WG219_00600</name>
</gene>
<dbReference type="InterPro" id="IPR010810">
    <property type="entry name" value="Flagellin_hook_IN_motif"/>
</dbReference>
<keyword evidence="8" id="KW-0966">Cell projection</keyword>
<keyword evidence="8" id="KW-0969">Cilium</keyword>
<protein>
    <recommendedName>
        <fullName evidence="5">Flagellar hook-associated protein 2</fullName>
        <shortName evidence="5">HAP2</shortName>
    </recommendedName>
    <alternativeName>
        <fullName evidence="5">Flagellar cap protein</fullName>
    </alternativeName>
</protein>
<dbReference type="Pfam" id="PF02465">
    <property type="entry name" value="FliD_N"/>
    <property type="match status" value="1"/>
</dbReference>
<evidence type="ECO:0000256" key="3">
    <source>
        <dbReference type="ARBA" id="ARBA00023054"/>
    </source>
</evidence>
<accession>A0ABZ2RG78</accession>
<feature type="domain" description="Flagellar hook-associated protein 2 C-terminal" evidence="7">
    <location>
        <begin position="205"/>
        <end position="427"/>
    </location>
</feature>
<organism evidence="8 9">
    <name type="scientific">Ectopseudomonas mendocina</name>
    <name type="common">Pseudomonas mendocina</name>
    <dbReference type="NCBI Taxonomy" id="300"/>
    <lineage>
        <taxon>Bacteria</taxon>
        <taxon>Pseudomonadati</taxon>
        <taxon>Pseudomonadota</taxon>
        <taxon>Gammaproteobacteria</taxon>
        <taxon>Pseudomonadales</taxon>
        <taxon>Pseudomonadaceae</taxon>
        <taxon>Ectopseudomonas</taxon>
    </lineage>
</organism>
<dbReference type="Proteomes" id="UP001476583">
    <property type="component" value="Chromosome"/>
</dbReference>
<dbReference type="Pfam" id="PF07196">
    <property type="entry name" value="Flagellin_IN"/>
    <property type="match status" value="1"/>
</dbReference>
<comment type="subcellular location">
    <subcellularLocation>
        <location evidence="5">Secreted</location>
    </subcellularLocation>
    <subcellularLocation>
        <location evidence="5">Bacterial flagellum</location>
    </subcellularLocation>
</comment>
<evidence type="ECO:0000313" key="9">
    <source>
        <dbReference type="Proteomes" id="UP001476583"/>
    </source>
</evidence>